<accession>A0A0W0R1U1</accession>
<evidence type="ECO:0000313" key="3">
    <source>
        <dbReference type="EMBL" id="KTC65059.1"/>
    </source>
</evidence>
<evidence type="ECO:0000256" key="1">
    <source>
        <dbReference type="SAM" id="MobiDB-lite"/>
    </source>
</evidence>
<dbReference type="Proteomes" id="UP000281170">
    <property type="component" value="Plasmid 13"/>
</dbReference>
<dbReference type="Pfam" id="PF18493">
    <property type="entry name" value="DUF5617"/>
    <property type="match status" value="1"/>
</dbReference>
<name>A0A0W0R1U1_9GAMM</name>
<feature type="compositionally biased region" description="Basic and acidic residues" evidence="1">
    <location>
        <begin position="233"/>
        <end position="242"/>
    </location>
</feature>
<sequence length="367" mass="40945">MPILYFDGNVSVNSFKGQAAAAGLDPKKLVFIFPGNSTHHAPSKTTLFSVKSGSGLAQAARQIGEAGFPTLSLPTTSMEQWSSNETQKAFVEGALADLYRALGAGYSLFLPVREHMNSQYFNQGLAFIDGAVEPNFWGGIQAQPNKKLAAYYIAELDRLHNFIDALEQKDTAHLQNNRFYAYFLEGQKLKSEDFKVSGKLTHKTPPAASENTPDLQPRATHPPAILNQSQSENRTHRQDTETNTKAPYEPYLKLWNTKSTPLLSARELLNDYTKGNSCVKRFFYGHWNRHHVAEIAKIVDQIDKGDIRSAADLMDALNAIVPGNPKGSFARRREFTEQRFIDCKVLPPTYKPLAERKMPAESPSIKI</sequence>
<dbReference type="AlphaFoldDB" id="A0A0W0R1U1"/>
<reference evidence="4 6" key="2">
    <citation type="submission" date="2018-12" db="EMBL/GenBank/DDBJ databases">
        <authorList>
            <consortium name="Pathogen Informatics"/>
        </authorList>
    </citation>
    <scope>NUCLEOTIDE SEQUENCE [LARGE SCALE GENOMIC DNA]</scope>
    <source>
        <strain evidence="4 6">NCTC12735</strain>
        <plasmid evidence="6">13</plasmid>
    </source>
</reference>
<feature type="domain" description="RavJ-like C-terminal" evidence="2">
    <location>
        <begin position="250"/>
        <end position="336"/>
    </location>
</feature>
<dbReference type="InterPro" id="IPR041234">
    <property type="entry name" value="RavJ-like_C"/>
</dbReference>
<organism evidence="3 5">
    <name type="scientific">Legionella adelaidensis</name>
    <dbReference type="NCBI Taxonomy" id="45056"/>
    <lineage>
        <taxon>Bacteria</taxon>
        <taxon>Pseudomonadati</taxon>
        <taxon>Pseudomonadota</taxon>
        <taxon>Gammaproteobacteria</taxon>
        <taxon>Legionellales</taxon>
        <taxon>Legionellaceae</taxon>
        <taxon>Legionella</taxon>
    </lineage>
</organism>
<evidence type="ECO:0000313" key="4">
    <source>
        <dbReference type="EMBL" id="VEH85421.1"/>
    </source>
</evidence>
<dbReference type="KEGG" id="ladl:NCTC12735_01051"/>
<dbReference type="RefSeq" id="WP_058462658.1">
    <property type="nucleotide sequence ID" value="NZ_CAAAHS010000009.1"/>
</dbReference>
<keyword evidence="5" id="KW-1185">Reference proteome</keyword>
<evidence type="ECO:0000259" key="2">
    <source>
        <dbReference type="Pfam" id="PF18493"/>
    </source>
</evidence>
<dbReference type="EMBL" id="LR134422">
    <property type="protein sequence ID" value="VEH85421.1"/>
    <property type="molecule type" value="Genomic_DNA"/>
</dbReference>
<geneLocation type="plasmid" evidence="4 6">
    <name>13</name>
</geneLocation>
<dbReference type="Proteomes" id="UP000054859">
    <property type="component" value="Unassembled WGS sequence"/>
</dbReference>
<dbReference type="PATRIC" id="fig|45056.6.peg.1633"/>
<proteinExistence type="predicted"/>
<gene>
    <name evidence="3" type="ORF">Lade_1582</name>
    <name evidence="4" type="ORF">NCTC12735_01051</name>
</gene>
<keyword evidence="4" id="KW-0614">Plasmid</keyword>
<dbReference type="EMBL" id="LNKA01000010">
    <property type="protein sequence ID" value="KTC65059.1"/>
    <property type="molecule type" value="Genomic_DNA"/>
</dbReference>
<evidence type="ECO:0000313" key="6">
    <source>
        <dbReference type="Proteomes" id="UP000281170"/>
    </source>
</evidence>
<feature type="region of interest" description="Disordered" evidence="1">
    <location>
        <begin position="199"/>
        <end position="246"/>
    </location>
</feature>
<dbReference type="STRING" id="45056.Lade_1582"/>
<reference evidence="3 5" key="1">
    <citation type="submission" date="2015-11" db="EMBL/GenBank/DDBJ databases">
        <title>Identification of large and diverse effector repertoires of 38 Legionella species.</title>
        <authorList>
            <person name="Burstein D."/>
            <person name="Amaro F."/>
            <person name="Zusman T."/>
            <person name="Lifshitz Z."/>
            <person name="Cohen O."/>
            <person name="Gilbert J.A."/>
            <person name="Pupko T."/>
            <person name="Shuman H.A."/>
            <person name="Segal G."/>
        </authorList>
    </citation>
    <scope>NUCLEOTIDE SEQUENCE [LARGE SCALE GENOMIC DNA]</scope>
    <source>
        <strain evidence="3 5">1762-AUS-E</strain>
    </source>
</reference>
<dbReference type="OrthoDB" id="5634947at2"/>
<evidence type="ECO:0000313" key="5">
    <source>
        <dbReference type="Proteomes" id="UP000054859"/>
    </source>
</evidence>
<protein>
    <recommendedName>
        <fullName evidence="2">RavJ-like C-terminal domain-containing protein</fullName>
    </recommendedName>
</protein>